<evidence type="ECO:0000256" key="3">
    <source>
        <dbReference type="ARBA" id="ARBA00022483"/>
    </source>
</evidence>
<dbReference type="PANTHER" id="PTHR16705">
    <property type="entry name" value="COMPLEXIN"/>
    <property type="match status" value="1"/>
</dbReference>
<organism evidence="8 9">
    <name type="scientific">Polypterus senegalus</name>
    <name type="common">Senegal bichir</name>
    <dbReference type="NCBI Taxonomy" id="55291"/>
    <lineage>
        <taxon>Eukaryota</taxon>
        <taxon>Metazoa</taxon>
        <taxon>Chordata</taxon>
        <taxon>Craniata</taxon>
        <taxon>Vertebrata</taxon>
        <taxon>Euteleostomi</taxon>
        <taxon>Actinopterygii</taxon>
        <taxon>Polypteriformes</taxon>
        <taxon>Polypteridae</taxon>
        <taxon>Polypterus</taxon>
    </lineage>
</organism>
<dbReference type="PANTHER" id="PTHR16705:SF7">
    <property type="entry name" value="COMPLEXIN-4"/>
    <property type="match status" value="1"/>
</dbReference>
<reference evidence="8 9" key="1">
    <citation type="journal article" date="2021" name="Cell">
        <title>Tracing the genetic footprints of vertebrate landing in non-teleost ray-finned fishes.</title>
        <authorList>
            <person name="Bi X."/>
            <person name="Wang K."/>
            <person name="Yang L."/>
            <person name="Pan H."/>
            <person name="Jiang H."/>
            <person name="Wei Q."/>
            <person name="Fang M."/>
            <person name="Yu H."/>
            <person name="Zhu C."/>
            <person name="Cai Y."/>
            <person name="He Y."/>
            <person name="Gan X."/>
            <person name="Zeng H."/>
            <person name="Yu D."/>
            <person name="Zhu Y."/>
            <person name="Jiang H."/>
            <person name="Qiu Q."/>
            <person name="Yang H."/>
            <person name="Zhang Y.E."/>
            <person name="Wang W."/>
            <person name="Zhu M."/>
            <person name="He S."/>
            <person name="Zhang G."/>
        </authorList>
    </citation>
    <scope>NUCLEOTIDE SEQUENCE [LARGE SCALE GENOMIC DNA]</scope>
    <source>
        <strain evidence="8">Bchr_013</strain>
    </source>
</reference>
<keyword evidence="9" id="KW-1185">Reference proteome</keyword>
<comment type="similarity">
    <text evidence="1">Belongs to the complexin/synaphin family.</text>
</comment>
<feature type="non-terminal residue" evidence="8">
    <location>
        <position position="247"/>
    </location>
</feature>
<evidence type="ECO:0000256" key="4">
    <source>
        <dbReference type="ARBA" id="ARBA00022775"/>
    </source>
</evidence>
<dbReference type="AlphaFoldDB" id="A0A8X7XDX4"/>
<dbReference type="GO" id="GO:0046928">
    <property type="term" value="P:regulation of neurotransmitter secretion"/>
    <property type="evidence" value="ECO:0007669"/>
    <property type="project" value="TreeGrafter"/>
</dbReference>
<proteinExistence type="inferred from homology"/>
<protein>
    <submittedName>
        <fullName evidence="8">CPLX4 protein</fullName>
    </submittedName>
</protein>
<dbReference type="GO" id="GO:0043195">
    <property type="term" value="C:terminal bouton"/>
    <property type="evidence" value="ECO:0007669"/>
    <property type="project" value="TreeGrafter"/>
</dbReference>
<evidence type="ECO:0000256" key="2">
    <source>
        <dbReference type="ARBA" id="ARBA00022448"/>
    </source>
</evidence>
<evidence type="ECO:0000256" key="6">
    <source>
        <dbReference type="ARBA" id="ARBA00034103"/>
    </source>
</evidence>
<evidence type="ECO:0000256" key="5">
    <source>
        <dbReference type="ARBA" id="ARBA00023018"/>
    </source>
</evidence>
<comment type="caution">
    <text evidence="8">The sequence shown here is derived from an EMBL/GenBank/DDBJ whole genome shotgun (WGS) entry which is preliminary data.</text>
</comment>
<keyword evidence="2" id="KW-0813">Transport</keyword>
<dbReference type="GO" id="GO:0019905">
    <property type="term" value="F:syntaxin binding"/>
    <property type="evidence" value="ECO:0007669"/>
    <property type="project" value="InterPro"/>
</dbReference>
<dbReference type="Pfam" id="PF05835">
    <property type="entry name" value="Synaphin"/>
    <property type="match status" value="1"/>
</dbReference>
<dbReference type="EMBL" id="JAATIS010001721">
    <property type="protein sequence ID" value="KAG2465874.1"/>
    <property type="molecule type" value="Genomic_DNA"/>
</dbReference>
<feature type="region of interest" description="Disordered" evidence="7">
    <location>
        <begin position="1"/>
        <end position="35"/>
    </location>
</feature>
<sequence>MVSSQVKNLGLGGGEEVKKEDGAATDPAAAAGMTREEYEEYQRQVVEENVVEVLPVLPEALRAYIIPGPAAFPGVAEALPSRDPQVSWRPLAVTTGPNWVELPSSAPVASMQTRAAACSWPGEGIAPLPDPPGVPAGQDPRSSATMEKRIPGEKTCADMKQALRFHTDTDHSSEQDENAIQMAGDDIDVPEELRKMVDMDAVEEEEKDSILGQIQNIQNMDMDTIKEKAQATLSEMKQAAEQKCLLM</sequence>
<keyword evidence="5" id="KW-0770">Synapse</keyword>
<evidence type="ECO:0000313" key="8">
    <source>
        <dbReference type="EMBL" id="KAG2465874.1"/>
    </source>
</evidence>
<evidence type="ECO:0000313" key="9">
    <source>
        <dbReference type="Proteomes" id="UP000886611"/>
    </source>
</evidence>
<dbReference type="Proteomes" id="UP000886611">
    <property type="component" value="Unassembled WGS sequence"/>
</dbReference>
<accession>A0A8X7XDX4</accession>
<feature type="non-terminal residue" evidence="8">
    <location>
        <position position="1"/>
    </location>
</feature>
<keyword evidence="4" id="KW-0532">Neurotransmitter transport</keyword>
<gene>
    <name evidence="8" type="primary">Cplx4_0</name>
    <name evidence="8" type="ORF">GTO96_0016319</name>
</gene>
<dbReference type="GO" id="GO:0016079">
    <property type="term" value="P:synaptic vesicle exocytosis"/>
    <property type="evidence" value="ECO:0007669"/>
    <property type="project" value="TreeGrafter"/>
</dbReference>
<name>A0A8X7XDX4_POLSE</name>
<evidence type="ECO:0000256" key="1">
    <source>
        <dbReference type="ARBA" id="ARBA00005396"/>
    </source>
</evidence>
<evidence type="ECO:0000256" key="7">
    <source>
        <dbReference type="SAM" id="MobiDB-lite"/>
    </source>
</evidence>
<keyword evidence="3" id="KW-0268">Exocytosis</keyword>
<dbReference type="GO" id="GO:0031201">
    <property type="term" value="C:SNARE complex"/>
    <property type="evidence" value="ECO:0007669"/>
    <property type="project" value="TreeGrafter"/>
</dbReference>
<comment type="subcellular location">
    <subcellularLocation>
        <location evidence="6">Synapse</location>
    </subcellularLocation>
</comment>
<dbReference type="InterPro" id="IPR008849">
    <property type="entry name" value="Synaphin"/>
</dbReference>
<feature type="region of interest" description="Disordered" evidence="7">
    <location>
        <begin position="120"/>
        <end position="150"/>
    </location>
</feature>